<protein>
    <submittedName>
        <fullName evidence="1">Uncharacterized protein</fullName>
    </submittedName>
</protein>
<name>A0A5J4WY68_9EUKA</name>
<gene>
    <name evidence="1" type="ORF">EZS28_004703</name>
</gene>
<dbReference type="Proteomes" id="UP000324800">
    <property type="component" value="Unassembled WGS sequence"/>
</dbReference>
<accession>A0A5J4WY68</accession>
<reference evidence="1 2" key="1">
    <citation type="submission" date="2019-03" db="EMBL/GenBank/DDBJ databases">
        <title>Single cell metagenomics reveals metabolic interactions within the superorganism composed of flagellate Streblomastix strix and complex community of Bacteroidetes bacteria on its surface.</title>
        <authorList>
            <person name="Treitli S.C."/>
            <person name="Kolisko M."/>
            <person name="Husnik F."/>
            <person name="Keeling P."/>
            <person name="Hampl V."/>
        </authorList>
    </citation>
    <scope>NUCLEOTIDE SEQUENCE [LARGE SCALE GENOMIC DNA]</scope>
    <source>
        <strain evidence="1">ST1C</strain>
    </source>
</reference>
<sequence>MNLNHLTIYIRCPFCGAASLIERSPSFIYIKWAVRKNHEIATHANFGIMTKWTLIELSDSQNETLDDLIEKAHDLPESEIRDILIVEGTNHTDNKNTTHNDNE</sequence>
<evidence type="ECO:0000313" key="1">
    <source>
        <dbReference type="EMBL" id="KAA6399770.1"/>
    </source>
</evidence>
<comment type="caution">
    <text evidence="1">The sequence shown here is derived from an EMBL/GenBank/DDBJ whole genome shotgun (WGS) entry which is preliminary data.</text>
</comment>
<dbReference type="EMBL" id="SNRW01000686">
    <property type="protein sequence ID" value="KAA6399770.1"/>
    <property type="molecule type" value="Genomic_DNA"/>
</dbReference>
<proteinExistence type="predicted"/>
<dbReference type="AlphaFoldDB" id="A0A5J4WY68"/>
<evidence type="ECO:0000313" key="2">
    <source>
        <dbReference type="Proteomes" id="UP000324800"/>
    </source>
</evidence>
<organism evidence="1 2">
    <name type="scientific">Streblomastix strix</name>
    <dbReference type="NCBI Taxonomy" id="222440"/>
    <lineage>
        <taxon>Eukaryota</taxon>
        <taxon>Metamonada</taxon>
        <taxon>Preaxostyla</taxon>
        <taxon>Oxymonadida</taxon>
        <taxon>Streblomastigidae</taxon>
        <taxon>Streblomastix</taxon>
    </lineage>
</organism>